<reference evidence="1 2" key="1">
    <citation type="journal article" date="2021" name="BMC Genomics">
        <title>Datura genome reveals duplications of psychoactive alkaloid biosynthetic genes and high mutation rate following tissue culture.</title>
        <authorList>
            <person name="Rajewski A."/>
            <person name="Carter-House D."/>
            <person name="Stajich J."/>
            <person name="Litt A."/>
        </authorList>
    </citation>
    <scope>NUCLEOTIDE SEQUENCE [LARGE SCALE GENOMIC DNA]</scope>
    <source>
        <strain evidence="1">AR-01</strain>
    </source>
</reference>
<dbReference type="EMBL" id="JACEIK010000314">
    <property type="protein sequence ID" value="MCD7454735.1"/>
    <property type="molecule type" value="Genomic_DNA"/>
</dbReference>
<organism evidence="1 2">
    <name type="scientific">Datura stramonium</name>
    <name type="common">Jimsonweed</name>
    <name type="synonym">Common thornapple</name>
    <dbReference type="NCBI Taxonomy" id="4076"/>
    <lineage>
        <taxon>Eukaryota</taxon>
        <taxon>Viridiplantae</taxon>
        <taxon>Streptophyta</taxon>
        <taxon>Embryophyta</taxon>
        <taxon>Tracheophyta</taxon>
        <taxon>Spermatophyta</taxon>
        <taxon>Magnoliopsida</taxon>
        <taxon>eudicotyledons</taxon>
        <taxon>Gunneridae</taxon>
        <taxon>Pentapetalae</taxon>
        <taxon>asterids</taxon>
        <taxon>lamiids</taxon>
        <taxon>Solanales</taxon>
        <taxon>Solanaceae</taxon>
        <taxon>Solanoideae</taxon>
        <taxon>Datureae</taxon>
        <taxon>Datura</taxon>
    </lineage>
</organism>
<evidence type="ECO:0000313" key="1">
    <source>
        <dbReference type="EMBL" id="MCD7454735.1"/>
    </source>
</evidence>
<comment type="caution">
    <text evidence="1">The sequence shown here is derived from an EMBL/GenBank/DDBJ whole genome shotgun (WGS) entry which is preliminary data.</text>
</comment>
<dbReference type="Proteomes" id="UP000823775">
    <property type="component" value="Unassembled WGS sequence"/>
</dbReference>
<feature type="non-terminal residue" evidence="1">
    <location>
        <position position="56"/>
    </location>
</feature>
<protein>
    <submittedName>
        <fullName evidence="1">Uncharacterized protein</fullName>
    </submittedName>
</protein>
<proteinExistence type="predicted"/>
<accession>A0ABS8S6I7</accession>
<evidence type="ECO:0000313" key="2">
    <source>
        <dbReference type="Proteomes" id="UP000823775"/>
    </source>
</evidence>
<sequence>CADVWFQTTAKSTTHGKIDGSWFGPSLSTKTWTNGRLQLFTDRGSEGWSMDCCTTK</sequence>
<feature type="non-terminal residue" evidence="1">
    <location>
        <position position="1"/>
    </location>
</feature>
<name>A0ABS8S6I7_DATST</name>
<keyword evidence="2" id="KW-1185">Reference proteome</keyword>
<gene>
    <name evidence="1" type="ORF">HAX54_025839</name>
</gene>